<proteinExistence type="predicted"/>
<accession>A0A915J746</accession>
<name>A0A915J746_ROMCU</name>
<evidence type="ECO:0000313" key="1">
    <source>
        <dbReference type="Proteomes" id="UP000887565"/>
    </source>
</evidence>
<dbReference type="AlphaFoldDB" id="A0A915J746"/>
<organism evidence="1 2">
    <name type="scientific">Romanomermis culicivorax</name>
    <name type="common">Nematode worm</name>
    <dbReference type="NCBI Taxonomy" id="13658"/>
    <lineage>
        <taxon>Eukaryota</taxon>
        <taxon>Metazoa</taxon>
        <taxon>Ecdysozoa</taxon>
        <taxon>Nematoda</taxon>
        <taxon>Enoplea</taxon>
        <taxon>Dorylaimia</taxon>
        <taxon>Mermithida</taxon>
        <taxon>Mermithoidea</taxon>
        <taxon>Mermithidae</taxon>
        <taxon>Romanomermis</taxon>
    </lineage>
</organism>
<sequence>MASCIRKLPCKSTNWKSSGADICIEGKHRRKTKKITMKVINRIPMTMNFWNSKNKRNCKSSTNKCSNSSSKLHWSHLSQLRLLQDQLRLCNRVHSQIRSP</sequence>
<keyword evidence="1" id="KW-1185">Reference proteome</keyword>
<reference evidence="2" key="1">
    <citation type="submission" date="2022-11" db="UniProtKB">
        <authorList>
            <consortium name="WormBaseParasite"/>
        </authorList>
    </citation>
    <scope>IDENTIFICATION</scope>
</reference>
<dbReference type="Proteomes" id="UP000887565">
    <property type="component" value="Unplaced"/>
</dbReference>
<evidence type="ECO:0000313" key="2">
    <source>
        <dbReference type="WBParaSite" id="nRc.2.0.1.t21563-RA"/>
    </source>
</evidence>
<dbReference type="WBParaSite" id="nRc.2.0.1.t21563-RA">
    <property type="protein sequence ID" value="nRc.2.0.1.t21563-RA"/>
    <property type="gene ID" value="nRc.2.0.1.g21563"/>
</dbReference>
<protein>
    <submittedName>
        <fullName evidence="2">Uncharacterized protein</fullName>
    </submittedName>
</protein>